<accession>A0ACC1QCC7</accession>
<comment type="caution">
    <text evidence="1">The sequence shown here is derived from an EMBL/GenBank/DDBJ whole genome shotgun (WGS) entry which is preliminary data.</text>
</comment>
<organism evidence="1 2">
    <name type="scientific">Lecanicillium saksenae</name>
    <dbReference type="NCBI Taxonomy" id="468837"/>
    <lineage>
        <taxon>Eukaryota</taxon>
        <taxon>Fungi</taxon>
        <taxon>Dikarya</taxon>
        <taxon>Ascomycota</taxon>
        <taxon>Pezizomycotina</taxon>
        <taxon>Sordariomycetes</taxon>
        <taxon>Hypocreomycetidae</taxon>
        <taxon>Hypocreales</taxon>
        <taxon>Cordycipitaceae</taxon>
        <taxon>Lecanicillium</taxon>
    </lineage>
</organism>
<dbReference type="EMBL" id="JANAKD010003381">
    <property type="protein sequence ID" value="KAJ3472187.1"/>
    <property type="molecule type" value="Genomic_DNA"/>
</dbReference>
<proteinExistence type="predicted"/>
<reference evidence="1" key="1">
    <citation type="submission" date="2022-07" db="EMBL/GenBank/DDBJ databases">
        <title>Genome Sequence of Lecanicillium saksenae.</title>
        <authorList>
            <person name="Buettner E."/>
        </authorList>
    </citation>
    <scope>NUCLEOTIDE SEQUENCE</scope>
    <source>
        <strain evidence="1">VT-O1</strain>
    </source>
</reference>
<name>A0ACC1QCC7_9HYPO</name>
<gene>
    <name evidence="1" type="ORF">NLG97_g11208</name>
</gene>
<dbReference type="Proteomes" id="UP001148737">
    <property type="component" value="Unassembled WGS sequence"/>
</dbReference>
<evidence type="ECO:0000313" key="2">
    <source>
        <dbReference type="Proteomes" id="UP001148737"/>
    </source>
</evidence>
<keyword evidence="2" id="KW-1185">Reference proteome</keyword>
<sequence length="99" mass="11347">MRPLFQPDAKTLVKGGWEMYLDLLANNIGVVRDIDVDGNPGLLVDGSLDVIPDWGYYEVGDVAEELRAEEKRADPDKYRIKLLRTAKRRNDLGWHQVEH</sequence>
<protein>
    <submittedName>
        <fullName evidence="1">Uncharacterized protein</fullName>
    </submittedName>
</protein>
<evidence type="ECO:0000313" key="1">
    <source>
        <dbReference type="EMBL" id="KAJ3472187.1"/>
    </source>
</evidence>